<feature type="region of interest" description="Disordered" evidence="1">
    <location>
        <begin position="75"/>
        <end position="115"/>
    </location>
</feature>
<keyword evidence="3" id="KW-1185">Reference proteome</keyword>
<dbReference type="GO" id="GO:0004658">
    <property type="term" value="F:propionyl-CoA carboxylase activity"/>
    <property type="evidence" value="ECO:0007669"/>
    <property type="project" value="InterPro"/>
</dbReference>
<dbReference type="GO" id="GO:0003989">
    <property type="term" value="F:acetyl-CoA carboxylase activity"/>
    <property type="evidence" value="ECO:0007669"/>
    <property type="project" value="InterPro"/>
</dbReference>
<evidence type="ECO:0000313" key="2">
    <source>
        <dbReference type="EMBL" id="SDQ24524.1"/>
    </source>
</evidence>
<evidence type="ECO:0000256" key="1">
    <source>
        <dbReference type="SAM" id="MobiDB-lite"/>
    </source>
</evidence>
<accession>A0A1H0ZAT7</accession>
<dbReference type="RefSeq" id="WP_179951887.1">
    <property type="nucleotide sequence ID" value="NZ_CP018863.1"/>
</dbReference>
<feature type="compositionally biased region" description="Polar residues" evidence="1">
    <location>
        <begin position="21"/>
        <end position="33"/>
    </location>
</feature>
<organism evidence="2 3">
    <name type="scientific">Crystallibacter crystallopoietes</name>
    <dbReference type="NCBI Taxonomy" id="37928"/>
    <lineage>
        <taxon>Bacteria</taxon>
        <taxon>Bacillati</taxon>
        <taxon>Actinomycetota</taxon>
        <taxon>Actinomycetes</taxon>
        <taxon>Micrococcales</taxon>
        <taxon>Micrococcaceae</taxon>
        <taxon>Crystallibacter</taxon>
    </lineage>
</organism>
<feature type="region of interest" description="Disordered" evidence="1">
    <location>
        <begin position="1"/>
        <end position="46"/>
    </location>
</feature>
<feature type="compositionally biased region" description="Basic residues" evidence="1">
    <location>
        <begin position="1"/>
        <end position="10"/>
    </location>
</feature>
<dbReference type="EMBL" id="FNKH01000002">
    <property type="protein sequence ID" value="SDQ24524.1"/>
    <property type="molecule type" value="Genomic_DNA"/>
</dbReference>
<dbReference type="STRING" id="37928.SAMN04489742_0241"/>
<dbReference type="Pfam" id="PF13822">
    <property type="entry name" value="ACC_epsilon"/>
    <property type="match status" value="1"/>
</dbReference>
<dbReference type="AlphaFoldDB" id="A0A1H0ZAT7"/>
<reference evidence="2 3" key="1">
    <citation type="submission" date="2016-10" db="EMBL/GenBank/DDBJ databases">
        <authorList>
            <person name="de Groot N.N."/>
        </authorList>
    </citation>
    <scope>NUCLEOTIDE SEQUENCE [LARGE SCALE GENOMIC DNA]</scope>
    <source>
        <strain evidence="2 3">DSM 20117</strain>
    </source>
</reference>
<dbReference type="InterPro" id="IPR032716">
    <property type="entry name" value="ACC_epsilon"/>
</dbReference>
<feature type="compositionally biased region" description="Basic and acidic residues" evidence="1">
    <location>
        <begin position="34"/>
        <end position="43"/>
    </location>
</feature>
<protein>
    <submittedName>
        <fullName evidence="2">Acyl-CoA carboxylase epsilon subunit</fullName>
    </submittedName>
</protein>
<sequence length="115" mass="12591">MTAAHVRTHIRPTGTAAGHTRWSSPDQTATRWSGNEERMHAEAEAQAEQAPLFTVAKGNPSAEELAALTAVVLALQSSSTEDETGGKSRRRGSRRRELLRPVVQHGPGAWRHTFR</sequence>
<evidence type="ECO:0000313" key="3">
    <source>
        <dbReference type="Proteomes" id="UP000181917"/>
    </source>
</evidence>
<dbReference type="Proteomes" id="UP000181917">
    <property type="component" value="Unassembled WGS sequence"/>
</dbReference>
<proteinExistence type="predicted"/>
<name>A0A1H0ZAT7_9MICC</name>
<gene>
    <name evidence="2" type="ORF">SAMN04489742_0241</name>
</gene>